<evidence type="ECO:0000313" key="6">
    <source>
        <dbReference type="Proteomes" id="UP000693970"/>
    </source>
</evidence>
<evidence type="ECO:0000256" key="3">
    <source>
        <dbReference type="SAM" id="Phobius"/>
    </source>
</evidence>
<feature type="transmembrane region" description="Helical" evidence="3">
    <location>
        <begin position="107"/>
        <end position="130"/>
    </location>
</feature>
<dbReference type="GO" id="GO:0016020">
    <property type="term" value="C:membrane"/>
    <property type="evidence" value="ECO:0007669"/>
    <property type="project" value="InterPro"/>
</dbReference>
<dbReference type="GO" id="GO:0004252">
    <property type="term" value="F:serine-type endopeptidase activity"/>
    <property type="evidence" value="ECO:0007669"/>
    <property type="project" value="InterPro"/>
</dbReference>
<feature type="compositionally biased region" description="Polar residues" evidence="2">
    <location>
        <begin position="301"/>
        <end position="320"/>
    </location>
</feature>
<evidence type="ECO:0000259" key="4">
    <source>
        <dbReference type="Pfam" id="PF01694"/>
    </source>
</evidence>
<name>A0A9K3KQ21_9STRA</name>
<feature type="transmembrane region" description="Helical" evidence="3">
    <location>
        <begin position="38"/>
        <end position="60"/>
    </location>
</feature>
<dbReference type="InterPro" id="IPR022764">
    <property type="entry name" value="Peptidase_S54_rhomboid_dom"/>
</dbReference>
<evidence type="ECO:0000256" key="2">
    <source>
        <dbReference type="SAM" id="MobiDB-lite"/>
    </source>
</evidence>
<comment type="caution">
    <text evidence="5">The sequence shown here is derived from an EMBL/GenBank/DDBJ whole genome shotgun (WGS) entry which is preliminary data.</text>
</comment>
<dbReference type="EMBL" id="JAGRRH010000021">
    <property type="protein sequence ID" value="KAG7347025.1"/>
    <property type="molecule type" value="Genomic_DNA"/>
</dbReference>
<feature type="region of interest" description="Disordered" evidence="2">
    <location>
        <begin position="280"/>
        <end position="359"/>
    </location>
</feature>
<gene>
    <name evidence="5" type="ORF">IV203_006094</name>
</gene>
<keyword evidence="3" id="KW-0812">Transmembrane</keyword>
<feature type="transmembrane region" description="Helical" evidence="3">
    <location>
        <begin position="136"/>
        <end position="155"/>
    </location>
</feature>
<dbReference type="AlphaFoldDB" id="A0A9K3KQ21"/>
<comment type="similarity">
    <text evidence="1">Belongs to the peptidase S54 family.</text>
</comment>
<proteinExistence type="inferred from homology"/>
<sequence length="359" mass="39212">MSSQNNSGPPSDNPILNTYETFQRETPFVTRTIITTQAFSWVLSFFVDLTFSLANIPFFTVVYFEVYRIFTSIFLCTKFVSLAFAYFSFVETGKRLENSIGSTEFAFMFLSIGVLTNALYCALGAILDAVLGTQHFFLLPSFGVWLVLFGLTEFECIKAPQGTTRKIFVFVIPTLYYPLALLGLFSVFGGFSFSYLISIGVGYAYGRSFLDRLKISSTRCRDWEENFLESITHSEGWVRANAALGSGAWNEELANHGNSAAGGVGLPNIFSDWMSQSQSRSPEAAALPMGSEDSRPGRVIKSSTSTTDTAPISGIPSTGGRQLGGGPSRRANADPRQARLNAIERRMGAGAGSEAHQST</sequence>
<evidence type="ECO:0000256" key="1">
    <source>
        <dbReference type="ARBA" id="ARBA00009045"/>
    </source>
</evidence>
<feature type="domain" description="Peptidase S54 rhomboid" evidence="4">
    <location>
        <begin position="65"/>
        <end position="206"/>
    </location>
</feature>
<feature type="transmembrane region" description="Helical" evidence="3">
    <location>
        <begin position="66"/>
        <end position="87"/>
    </location>
</feature>
<keyword evidence="6" id="KW-1185">Reference proteome</keyword>
<reference evidence="5" key="1">
    <citation type="journal article" date="2021" name="Sci. Rep.">
        <title>Diploid genomic architecture of Nitzschia inconspicua, an elite biomass production diatom.</title>
        <authorList>
            <person name="Oliver A."/>
            <person name="Podell S."/>
            <person name="Pinowska A."/>
            <person name="Traller J.C."/>
            <person name="Smith S.R."/>
            <person name="McClure R."/>
            <person name="Beliaev A."/>
            <person name="Bohutskyi P."/>
            <person name="Hill E.A."/>
            <person name="Rabines A."/>
            <person name="Zheng H."/>
            <person name="Allen L.Z."/>
            <person name="Kuo A."/>
            <person name="Grigoriev I.V."/>
            <person name="Allen A.E."/>
            <person name="Hazlebeck D."/>
            <person name="Allen E.E."/>
        </authorList>
    </citation>
    <scope>NUCLEOTIDE SEQUENCE</scope>
    <source>
        <strain evidence="5">Hildebrandi</strain>
    </source>
</reference>
<dbReference type="PANTHER" id="PTHR43066">
    <property type="entry name" value="RHOMBOID-RELATED PROTEIN"/>
    <property type="match status" value="1"/>
</dbReference>
<reference evidence="5" key="2">
    <citation type="submission" date="2021-04" db="EMBL/GenBank/DDBJ databases">
        <authorList>
            <person name="Podell S."/>
        </authorList>
    </citation>
    <scope>NUCLEOTIDE SEQUENCE</scope>
    <source>
        <strain evidence="5">Hildebrandi</strain>
    </source>
</reference>
<keyword evidence="3" id="KW-1133">Transmembrane helix</keyword>
<protein>
    <submittedName>
        <fullName evidence="5">Rhomboid family protein</fullName>
    </submittedName>
</protein>
<feature type="compositionally biased region" description="Basic and acidic residues" evidence="2">
    <location>
        <begin position="331"/>
        <end position="347"/>
    </location>
</feature>
<evidence type="ECO:0000313" key="5">
    <source>
        <dbReference type="EMBL" id="KAG7347025.1"/>
    </source>
</evidence>
<dbReference type="OrthoDB" id="47452at2759"/>
<dbReference type="Proteomes" id="UP000693970">
    <property type="component" value="Unassembled WGS sequence"/>
</dbReference>
<accession>A0A9K3KQ21</accession>
<organism evidence="5 6">
    <name type="scientific">Nitzschia inconspicua</name>
    <dbReference type="NCBI Taxonomy" id="303405"/>
    <lineage>
        <taxon>Eukaryota</taxon>
        <taxon>Sar</taxon>
        <taxon>Stramenopiles</taxon>
        <taxon>Ochrophyta</taxon>
        <taxon>Bacillariophyta</taxon>
        <taxon>Bacillariophyceae</taxon>
        <taxon>Bacillariophycidae</taxon>
        <taxon>Bacillariales</taxon>
        <taxon>Bacillariaceae</taxon>
        <taxon>Nitzschia</taxon>
    </lineage>
</organism>
<keyword evidence="3" id="KW-0472">Membrane</keyword>
<dbReference type="PANTHER" id="PTHR43066:SF1">
    <property type="entry name" value="RHOMBOID PROTEIN 2"/>
    <property type="match status" value="1"/>
</dbReference>
<dbReference type="Pfam" id="PF01694">
    <property type="entry name" value="Rhomboid"/>
    <property type="match status" value="1"/>
</dbReference>
<feature type="transmembrane region" description="Helical" evidence="3">
    <location>
        <begin position="167"/>
        <end position="187"/>
    </location>
</feature>